<dbReference type="Pfam" id="PF00072">
    <property type="entry name" value="Response_reg"/>
    <property type="match status" value="1"/>
</dbReference>
<evidence type="ECO:0000256" key="4">
    <source>
        <dbReference type="ARBA" id="ARBA00022679"/>
    </source>
</evidence>
<accession>A0A1I0YI61</accession>
<comment type="catalytic activity">
    <reaction evidence="1">
        <text>ATP + protein L-histidine = ADP + protein N-phospho-L-histidine.</text>
        <dbReference type="EC" id="2.7.13.3"/>
    </reaction>
</comment>
<evidence type="ECO:0000256" key="6">
    <source>
        <dbReference type="ARBA" id="ARBA00022777"/>
    </source>
</evidence>
<keyword evidence="6 10" id="KW-0418">Kinase</keyword>
<dbReference type="InterPro" id="IPR029016">
    <property type="entry name" value="GAF-like_dom_sf"/>
</dbReference>
<dbReference type="SMART" id="SM00065">
    <property type="entry name" value="GAF"/>
    <property type="match status" value="1"/>
</dbReference>
<evidence type="ECO:0000259" key="9">
    <source>
        <dbReference type="PROSITE" id="PS50110"/>
    </source>
</evidence>
<dbReference type="Proteomes" id="UP000198796">
    <property type="component" value="Unassembled WGS sequence"/>
</dbReference>
<keyword evidence="11" id="KW-1185">Reference proteome</keyword>
<evidence type="ECO:0000256" key="5">
    <source>
        <dbReference type="ARBA" id="ARBA00022741"/>
    </source>
</evidence>
<dbReference type="Gene3D" id="3.40.50.2300">
    <property type="match status" value="1"/>
</dbReference>
<dbReference type="AlphaFoldDB" id="A0A1I0YI61"/>
<protein>
    <recommendedName>
        <fullName evidence="2">histidine kinase</fullName>
        <ecNumber evidence="2">2.7.13.3</ecNumber>
    </recommendedName>
</protein>
<dbReference type="Pfam" id="PF07536">
    <property type="entry name" value="HWE_HK"/>
    <property type="match status" value="1"/>
</dbReference>
<evidence type="ECO:0000256" key="7">
    <source>
        <dbReference type="ARBA" id="ARBA00022840"/>
    </source>
</evidence>
<dbReference type="GO" id="GO:0000160">
    <property type="term" value="P:phosphorelay signal transduction system"/>
    <property type="evidence" value="ECO:0007669"/>
    <property type="project" value="InterPro"/>
</dbReference>
<dbReference type="SMART" id="SM00911">
    <property type="entry name" value="HWE_HK"/>
    <property type="match status" value="1"/>
</dbReference>
<feature type="modified residue" description="4-aspartylphosphate" evidence="8">
    <location>
        <position position="597"/>
    </location>
</feature>
<dbReference type="PANTHER" id="PTHR41523">
    <property type="entry name" value="TWO-COMPONENT SYSTEM SENSOR PROTEIN"/>
    <property type="match status" value="1"/>
</dbReference>
<keyword evidence="7" id="KW-0067">ATP-binding</keyword>
<organism evidence="10 11">
    <name type="scientific">Poseidonocella pacifica</name>
    <dbReference type="NCBI Taxonomy" id="871651"/>
    <lineage>
        <taxon>Bacteria</taxon>
        <taxon>Pseudomonadati</taxon>
        <taxon>Pseudomonadota</taxon>
        <taxon>Alphaproteobacteria</taxon>
        <taxon>Rhodobacterales</taxon>
        <taxon>Roseobacteraceae</taxon>
        <taxon>Poseidonocella</taxon>
    </lineage>
</organism>
<dbReference type="InterPro" id="IPR001789">
    <property type="entry name" value="Sig_transdc_resp-reg_receiver"/>
</dbReference>
<dbReference type="PANTHER" id="PTHR41523:SF7">
    <property type="entry name" value="HISTIDINE KINASE"/>
    <property type="match status" value="1"/>
</dbReference>
<keyword evidence="3 8" id="KW-0597">Phosphoprotein</keyword>
<reference evidence="10 11" key="1">
    <citation type="submission" date="2016-10" db="EMBL/GenBank/DDBJ databases">
        <authorList>
            <person name="de Groot N.N."/>
        </authorList>
    </citation>
    <scope>NUCLEOTIDE SEQUENCE [LARGE SCALE GENOMIC DNA]</scope>
    <source>
        <strain evidence="10 11">DSM 29316</strain>
    </source>
</reference>
<keyword evidence="4" id="KW-0808">Transferase</keyword>
<proteinExistence type="predicted"/>
<evidence type="ECO:0000256" key="8">
    <source>
        <dbReference type="PROSITE-ProRule" id="PRU00169"/>
    </source>
</evidence>
<evidence type="ECO:0000256" key="3">
    <source>
        <dbReference type="ARBA" id="ARBA00022553"/>
    </source>
</evidence>
<dbReference type="PROSITE" id="PS50110">
    <property type="entry name" value="RESPONSE_REGULATORY"/>
    <property type="match status" value="1"/>
</dbReference>
<gene>
    <name evidence="10" type="ORF">SAMN05421688_3131</name>
</gene>
<dbReference type="SUPFAM" id="SSF55781">
    <property type="entry name" value="GAF domain-like"/>
    <property type="match status" value="1"/>
</dbReference>
<evidence type="ECO:0000256" key="2">
    <source>
        <dbReference type="ARBA" id="ARBA00012438"/>
    </source>
</evidence>
<dbReference type="Gene3D" id="3.30.565.10">
    <property type="entry name" value="Histidine kinase-like ATPase, C-terminal domain"/>
    <property type="match status" value="1"/>
</dbReference>
<dbReference type="GO" id="GO:0005524">
    <property type="term" value="F:ATP binding"/>
    <property type="evidence" value="ECO:0007669"/>
    <property type="project" value="UniProtKB-KW"/>
</dbReference>
<evidence type="ECO:0000313" key="10">
    <source>
        <dbReference type="EMBL" id="SFB13059.1"/>
    </source>
</evidence>
<dbReference type="EMBL" id="FOJU01000005">
    <property type="protein sequence ID" value="SFB13059.1"/>
    <property type="molecule type" value="Genomic_DNA"/>
</dbReference>
<dbReference type="EC" id="2.7.13.3" evidence="2"/>
<dbReference type="STRING" id="871651.SAMN05421688_3131"/>
<dbReference type="Gene3D" id="3.30.450.40">
    <property type="match status" value="1"/>
</dbReference>
<sequence length="657" mass="72458">MLRRQNPNLDPMSFLSGPSEMAQRIREFDWTGHPFGPPETWPQSLRSALAIALNSTFPTAIYWGSDLRLLYNDAWSSIPGPRHPGCLGERAEDVWYDIWHVIEPQFTELIVSGTGIFLEDQLLPMKRYRFEEETYWTYNFSPIRGEDGAIEGVFNSGMETTAKVLEGRQSSFLLGLSDSLRGATGTDDLGMIVCGALGKYLGAIRVGIREVQRAKSPGYRTLAEWTATDIDPVGDQFAMENIGPVALPLAAGKVGQIIDTSEVSEPTTREAFHSAGTGSLLAVPWMKDHRLEASLFIHRANAGRWSDADIALTEQVLERFLHEIEQQRSLEREQIMASEIDHRARNLLGVVRALVNQNSADDVPSYKAKLLDRLAGLSNTHSLLAGNRWSVVSLDDVLRNELSPYLSSDTPQATLEGPAVELSPDMAQAIAMVVHELATNAMKYGALTGVTGKLDVAWEVSHDEILRIKWQERTVDAGRTLRELDSSGFGTNLLVQIIERQLGGEFSRGLDTDGFKCEIVIDLRRDAGIPEEREVPNCPENGQGRTRIFIVEDDPIISMDLVDTVEAMGYEVVGTAGSVKAGLSQLAKVTPDLAVVDINLGKETSEAIAKHLVLRGIPFLQLTGYEFDATAGSVFDGRPRLMKPISEDSLAEELRKL</sequence>
<dbReference type="InterPro" id="IPR003018">
    <property type="entry name" value="GAF"/>
</dbReference>
<dbReference type="SMART" id="SM00448">
    <property type="entry name" value="REC"/>
    <property type="match status" value="1"/>
</dbReference>
<feature type="domain" description="Response regulatory" evidence="9">
    <location>
        <begin position="547"/>
        <end position="657"/>
    </location>
</feature>
<name>A0A1I0YI61_9RHOB</name>
<dbReference type="Gene3D" id="3.30.450.20">
    <property type="entry name" value="PAS domain"/>
    <property type="match status" value="1"/>
</dbReference>
<dbReference type="SUPFAM" id="SSF52172">
    <property type="entry name" value="CheY-like"/>
    <property type="match status" value="1"/>
</dbReference>
<dbReference type="InterPro" id="IPR011006">
    <property type="entry name" value="CheY-like_superfamily"/>
</dbReference>
<dbReference type="InterPro" id="IPR036890">
    <property type="entry name" value="HATPase_C_sf"/>
</dbReference>
<dbReference type="OrthoDB" id="489241at2"/>
<dbReference type="InterPro" id="IPR011102">
    <property type="entry name" value="Sig_transdc_His_kinase_HWE"/>
</dbReference>
<keyword evidence="5" id="KW-0547">Nucleotide-binding</keyword>
<evidence type="ECO:0000313" key="11">
    <source>
        <dbReference type="Proteomes" id="UP000198796"/>
    </source>
</evidence>
<dbReference type="RefSeq" id="WP_092066546.1">
    <property type="nucleotide sequence ID" value="NZ_FOJU01000005.1"/>
</dbReference>
<evidence type="ECO:0000256" key="1">
    <source>
        <dbReference type="ARBA" id="ARBA00000085"/>
    </source>
</evidence>
<dbReference type="GO" id="GO:0004673">
    <property type="term" value="F:protein histidine kinase activity"/>
    <property type="evidence" value="ECO:0007669"/>
    <property type="project" value="UniProtKB-EC"/>
</dbReference>